<name>A0ABP9KX06_9RHOB</name>
<dbReference type="PRINTS" id="PR00604">
    <property type="entry name" value="CYTCHRMECIAB"/>
</dbReference>
<keyword evidence="1" id="KW-0813">Transport</keyword>
<evidence type="ECO:0000256" key="3">
    <source>
        <dbReference type="ARBA" id="ARBA00022723"/>
    </source>
</evidence>
<proteinExistence type="predicted"/>
<keyword evidence="4" id="KW-0249">Electron transport</keyword>
<dbReference type="SUPFAM" id="SSF46626">
    <property type="entry name" value="Cytochrome c"/>
    <property type="match status" value="2"/>
</dbReference>
<evidence type="ECO:0000256" key="1">
    <source>
        <dbReference type="ARBA" id="ARBA00022448"/>
    </source>
</evidence>
<evidence type="ECO:0000313" key="9">
    <source>
        <dbReference type="Proteomes" id="UP001499910"/>
    </source>
</evidence>
<evidence type="ECO:0000256" key="6">
    <source>
        <dbReference type="PROSITE-ProRule" id="PRU00433"/>
    </source>
</evidence>
<keyword evidence="3 6" id="KW-0479">Metal-binding</keyword>
<comment type="caution">
    <text evidence="8">The sequence shown here is derived from an EMBL/GenBank/DDBJ whole genome shotgun (WGS) entry which is preliminary data.</text>
</comment>
<dbReference type="Proteomes" id="UP001499910">
    <property type="component" value="Unassembled WGS sequence"/>
</dbReference>
<dbReference type="Gene3D" id="1.10.760.10">
    <property type="entry name" value="Cytochrome c-like domain"/>
    <property type="match status" value="2"/>
</dbReference>
<keyword evidence="2 6" id="KW-0349">Heme</keyword>
<dbReference type="Pfam" id="PF00034">
    <property type="entry name" value="Cytochrom_C"/>
    <property type="match status" value="2"/>
</dbReference>
<accession>A0ABP9KX06</accession>
<dbReference type="PROSITE" id="PS51007">
    <property type="entry name" value="CYTC"/>
    <property type="match status" value="2"/>
</dbReference>
<organism evidence="8 9">
    <name type="scientific">[Roseibacterium] beibuensis</name>
    <dbReference type="NCBI Taxonomy" id="1193142"/>
    <lineage>
        <taxon>Bacteria</taxon>
        <taxon>Pseudomonadati</taxon>
        <taxon>Pseudomonadota</taxon>
        <taxon>Alphaproteobacteria</taxon>
        <taxon>Rhodobacterales</taxon>
        <taxon>Roseobacteraceae</taxon>
        <taxon>Roseicyclus</taxon>
    </lineage>
</organism>
<dbReference type="PANTHER" id="PTHR11961">
    <property type="entry name" value="CYTOCHROME C"/>
    <property type="match status" value="1"/>
</dbReference>
<gene>
    <name evidence="8" type="ORF">GCM10023209_05860</name>
</gene>
<keyword evidence="9" id="KW-1185">Reference proteome</keyword>
<feature type="domain" description="Cytochrome c" evidence="7">
    <location>
        <begin position="156"/>
        <end position="231"/>
    </location>
</feature>
<evidence type="ECO:0000256" key="5">
    <source>
        <dbReference type="ARBA" id="ARBA00023004"/>
    </source>
</evidence>
<dbReference type="InterPro" id="IPR002327">
    <property type="entry name" value="Cyt_c_1A/1B"/>
</dbReference>
<dbReference type="InterPro" id="IPR009056">
    <property type="entry name" value="Cyt_c-like_dom"/>
</dbReference>
<evidence type="ECO:0000259" key="7">
    <source>
        <dbReference type="PROSITE" id="PS51007"/>
    </source>
</evidence>
<evidence type="ECO:0000313" key="8">
    <source>
        <dbReference type="EMBL" id="GAA5066856.1"/>
    </source>
</evidence>
<feature type="domain" description="Cytochrome c" evidence="7">
    <location>
        <begin position="24"/>
        <end position="127"/>
    </location>
</feature>
<dbReference type="EMBL" id="BAABHW010000001">
    <property type="protein sequence ID" value="GAA5066856.1"/>
    <property type="molecule type" value="Genomic_DNA"/>
</dbReference>
<reference evidence="9" key="1">
    <citation type="journal article" date="2019" name="Int. J. Syst. Evol. Microbiol.">
        <title>The Global Catalogue of Microorganisms (GCM) 10K type strain sequencing project: providing services to taxonomists for standard genome sequencing and annotation.</title>
        <authorList>
            <consortium name="The Broad Institute Genomics Platform"/>
            <consortium name="The Broad Institute Genome Sequencing Center for Infectious Disease"/>
            <person name="Wu L."/>
            <person name="Ma J."/>
        </authorList>
    </citation>
    <scope>NUCLEOTIDE SEQUENCE [LARGE SCALE GENOMIC DNA]</scope>
    <source>
        <strain evidence="9">JCM 18015</strain>
    </source>
</reference>
<sequence length="232" mass="24944">MGQRFLTAIVLMTASTGTPVLAEGDPERGRELYRPCAACHMIGDGAINRIGPHLDGIVGRPAAVAMGYRYSEALIDAASEGLVWTADALDDFLADPSDYVPGLRMIFRGIQDAQDRADLVAFLREEGGTPDPVYANATAVLLAPSDEVLQILRMEGDAYYGEYLSNECTTCHRPQGGDDIPSIAGMAPVDFIEGLVAYRSGEREHQVMQTITGRLGDEEIAALAAYFETVGQ</sequence>
<evidence type="ECO:0000256" key="4">
    <source>
        <dbReference type="ARBA" id="ARBA00022982"/>
    </source>
</evidence>
<keyword evidence="5 6" id="KW-0408">Iron</keyword>
<protein>
    <recommendedName>
        <fullName evidence="7">Cytochrome c domain-containing protein</fullName>
    </recommendedName>
</protein>
<dbReference type="InterPro" id="IPR036909">
    <property type="entry name" value="Cyt_c-like_dom_sf"/>
</dbReference>
<evidence type="ECO:0000256" key="2">
    <source>
        <dbReference type="ARBA" id="ARBA00022617"/>
    </source>
</evidence>